<evidence type="ECO:0000313" key="3">
    <source>
        <dbReference type="Proteomes" id="UP001320420"/>
    </source>
</evidence>
<dbReference type="Gene3D" id="3.40.630.30">
    <property type="match status" value="1"/>
</dbReference>
<dbReference type="InterPro" id="IPR016181">
    <property type="entry name" value="Acyl_CoA_acyltransferase"/>
</dbReference>
<reference evidence="2 3" key="1">
    <citation type="submission" date="2024-02" db="EMBL/GenBank/DDBJ databases">
        <title>De novo assembly and annotation of 12 fungi associated with fruit tree decline syndrome in Ontario, Canada.</title>
        <authorList>
            <person name="Sulman M."/>
            <person name="Ellouze W."/>
            <person name="Ilyukhin E."/>
        </authorList>
    </citation>
    <scope>NUCLEOTIDE SEQUENCE [LARGE SCALE GENOMIC DNA]</scope>
    <source>
        <strain evidence="2 3">M11/M66-122</strain>
    </source>
</reference>
<comment type="caution">
    <text evidence="2">The sequence shown here is derived from an EMBL/GenBank/DDBJ whole genome shotgun (WGS) entry which is preliminary data.</text>
</comment>
<evidence type="ECO:0000259" key="1">
    <source>
        <dbReference type="PROSITE" id="PS51186"/>
    </source>
</evidence>
<protein>
    <recommendedName>
        <fullName evidence="1">N-acetyltransferase domain-containing protein</fullName>
    </recommendedName>
</protein>
<evidence type="ECO:0000313" key="2">
    <source>
        <dbReference type="EMBL" id="KAK7750656.1"/>
    </source>
</evidence>
<sequence length="219" mass="24720">MSTSATKTKPFDPFRSARLVYRAVEDTTEDELFVHSIQRDAEAQSGSSYGLLAPESRKASNKFKEHVAEKCIVGALVCLPPPTDLGAPGKQELLPLAGTPVGIVCLKASPPHFAHHRNSDISIDVAREYRGQGYGAEAIAWVLWYGFQMAGLHRIQIMAFSFNDGAMRLYERMGFEEEGRQRDFMWFNGGWHDNVIYGMLEHEWRKLSNGSHKVWFKRG</sequence>
<name>A0AAN9UMR7_9PEZI</name>
<dbReference type="SUPFAM" id="SSF55729">
    <property type="entry name" value="Acyl-CoA N-acyltransferases (Nat)"/>
    <property type="match status" value="1"/>
</dbReference>
<dbReference type="Proteomes" id="UP001320420">
    <property type="component" value="Unassembled WGS sequence"/>
</dbReference>
<dbReference type="EMBL" id="JAKJXP020000060">
    <property type="protein sequence ID" value="KAK7750656.1"/>
    <property type="molecule type" value="Genomic_DNA"/>
</dbReference>
<keyword evidence="3" id="KW-1185">Reference proteome</keyword>
<dbReference type="AlphaFoldDB" id="A0AAN9UMR7"/>
<dbReference type="GO" id="GO:0016747">
    <property type="term" value="F:acyltransferase activity, transferring groups other than amino-acyl groups"/>
    <property type="evidence" value="ECO:0007669"/>
    <property type="project" value="InterPro"/>
</dbReference>
<gene>
    <name evidence="2" type="ORF">SLS62_007356</name>
</gene>
<dbReference type="PANTHER" id="PTHR43415:SF3">
    <property type="entry name" value="GNAT-FAMILY ACETYLTRANSFERASE"/>
    <property type="match status" value="1"/>
</dbReference>
<dbReference type="PANTHER" id="PTHR43415">
    <property type="entry name" value="SPERMIDINE N(1)-ACETYLTRANSFERASE"/>
    <property type="match status" value="1"/>
</dbReference>
<dbReference type="PROSITE" id="PS51186">
    <property type="entry name" value="GNAT"/>
    <property type="match status" value="1"/>
</dbReference>
<feature type="domain" description="N-acetyltransferase" evidence="1">
    <location>
        <begin position="19"/>
        <end position="202"/>
    </location>
</feature>
<proteinExistence type="predicted"/>
<dbReference type="Pfam" id="PF00583">
    <property type="entry name" value="Acetyltransf_1"/>
    <property type="match status" value="1"/>
</dbReference>
<organism evidence="2 3">
    <name type="scientific">Diatrype stigma</name>
    <dbReference type="NCBI Taxonomy" id="117547"/>
    <lineage>
        <taxon>Eukaryota</taxon>
        <taxon>Fungi</taxon>
        <taxon>Dikarya</taxon>
        <taxon>Ascomycota</taxon>
        <taxon>Pezizomycotina</taxon>
        <taxon>Sordariomycetes</taxon>
        <taxon>Xylariomycetidae</taxon>
        <taxon>Xylariales</taxon>
        <taxon>Diatrypaceae</taxon>
        <taxon>Diatrype</taxon>
    </lineage>
</organism>
<dbReference type="InterPro" id="IPR000182">
    <property type="entry name" value="GNAT_dom"/>
</dbReference>
<accession>A0AAN9UMR7</accession>